<protein>
    <recommendedName>
        <fullName evidence="2">histidine kinase</fullName>
        <ecNumber evidence="2">2.7.13.3</ecNumber>
    </recommendedName>
</protein>
<dbReference type="RefSeq" id="WP_112748069.1">
    <property type="nucleotide sequence ID" value="NZ_QMFY01000009.1"/>
</dbReference>
<gene>
    <name evidence="9" type="ORF">DQQ10_16850</name>
</gene>
<dbReference type="InterPro" id="IPR050736">
    <property type="entry name" value="Sensor_HK_Regulatory"/>
</dbReference>
<dbReference type="EC" id="2.7.13.3" evidence="2"/>
<dbReference type="Gene3D" id="1.10.287.130">
    <property type="match status" value="1"/>
</dbReference>
<keyword evidence="10" id="KW-1185">Reference proteome</keyword>
<keyword evidence="7" id="KW-0472">Membrane</keyword>
<comment type="caution">
    <text evidence="9">The sequence shown here is derived from an EMBL/GenBank/DDBJ whole genome shotgun (WGS) entry which is preliminary data.</text>
</comment>
<evidence type="ECO:0000256" key="5">
    <source>
        <dbReference type="ARBA" id="ARBA00022777"/>
    </source>
</evidence>
<comment type="catalytic activity">
    <reaction evidence="1">
        <text>ATP + protein L-histidine = ADP + protein N-phospho-L-histidine.</text>
        <dbReference type="EC" id="2.7.13.3"/>
    </reaction>
</comment>
<evidence type="ECO:0000256" key="3">
    <source>
        <dbReference type="ARBA" id="ARBA00022553"/>
    </source>
</evidence>
<feature type="transmembrane region" description="Helical" evidence="7">
    <location>
        <begin position="164"/>
        <end position="184"/>
    </location>
</feature>
<dbReference type="Pfam" id="PF02518">
    <property type="entry name" value="HATPase_c"/>
    <property type="match status" value="1"/>
</dbReference>
<evidence type="ECO:0000256" key="7">
    <source>
        <dbReference type="SAM" id="Phobius"/>
    </source>
</evidence>
<dbReference type="Proteomes" id="UP000251889">
    <property type="component" value="Unassembled WGS sequence"/>
</dbReference>
<evidence type="ECO:0000256" key="6">
    <source>
        <dbReference type="ARBA" id="ARBA00023012"/>
    </source>
</evidence>
<dbReference type="InterPro" id="IPR036097">
    <property type="entry name" value="HisK_dim/P_sf"/>
</dbReference>
<reference evidence="9 10" key="1">
    <citation type="submission" date="2018-06" db="EMBL/GenBank/DDBJ databases">
        <title>Chryseolinea flavus sp. nov., a member of the phylum Bacteroidetes isolated from soil.</title>
        <authorList>
            <person name="Li Y."/>
            <person name="Wang J."/>
        </authorList>
    </citation>
    <scope>NUCLEOTIDE SEQUENCE [LARGE SCALE GENOMIC DNA]</scope>
    <source>
        <strain evidence="9 10">SDU1-6</strain>
    </source>
</reference>
<evidence type="ECO:0000313" key="9">
    <source>
        <dbReference type="EMBL" id="RAV99722.1"/>
    </source>
</evidence>
<dbReference type="Gene3D" id="3.30.565.10">
    <property type="entry name" value="Histidine kinase-like ATPase, C-terminal domain"/>
    <property type="match status" value="1"/>
</dbReference>
<dbReference type="EMBL" id="QMFY01000009">
    <property type="protein sequence ID" value="RAV99722.1"/>
    <property type="molecule type" value="Genomic_DNA"/>
</dbReference>
<dbReference type="InterPro" id="IPR036890">
    <property type="entry name" value="HATPase_C_sf"/>
</dbReference>
<keyword evidence="6" id="KW-0902">Two-component regulatory system</keyword>
<dbReference type="AlphaFoldDB" id="A0A364Y0B6"/>
<dbReference type="SUPFAM" id="SSF47384">
    <property type="entry name" value="Homodimeric domain of signal transducing histidine kinase"/>
    <property type="match status" value="1"/>
</dbReference>
<sequence>MKAWLHRFFVTTALAALGVLTIIQVVWFSNAYRIEEQQFNDKVNLVLRSVADQLLHERGNDSLQILPVQQKATNLYSLKIDFSVRYRAIDSLVRRELLRQHIDAPFTIAVKELENHQLILGGYVEHPSTDEEIGCIGRVEHLMPVTVELTFPQKRSEILSAHTFWIISAVILATVVFIGGYLIYDLKNQNRLTTLKNEFINNMTHELNTPIANISMASEVLRAERTLDQKDKVRRYLDIIHEENIRLKLHVEQVLRTMQLEKGTLALAQQKIDLNVLLKDVAMQFTSRIQLRNGEIVSRLQAINAIVVGDAFHLRNMFCNLLDNADKYSSTAPDILIETENVNQTIQVKVSDKGIGIAAEAQRYIFEKFYRASTGLQHDIKGFGLGLTYVQQIVNAHGGDVHVKSEENSGSCFTISLPLTD</sequence>
<keyword evidence="7" id="KW-0812">Transmembrane</keyword>
<name>A0A364Y0B6_9BACT</name>
<dbReference type="InterPro" id="IPR003594">
    <property type="entry name" value="HATPase_dom"/>
</dbReference>
<evidence type="ECO:0000256" key="2">
    <source>
        <dbReference type="ARBA" id="ARBA00012438"/>
    </source>
</evidence>
<dbReference type="InterPro" id="IPR004358">
    <property type="entry name" value="Sig_transdc_His_kin-like_C"/>
</dbReference>
<dbReference type="Pfam" id="PF00512">
    <property type="entry name" value="HisKA"/>
    <property type="match status" value="1"/>
</dbReference>
<dbReference type="PANTHER" id="PTHR43711">
    <property type="entry name" value="TWO-COMPONENT HISTIDINE KINASE"/>
    <property type="match status" value="1"/>
</dbReference>
<evidence type="ECO:0000313" key="10">
    <source>
        <dbReference type="Proteomes" id="UP000251889"/>
    </source>
</evidence>
<proteinExistence type="predicted"/>
<keyword evidence="3" id="KW-0597">Phosphoprotein</keyword>
<accession>A0A364Y0B6</accession>
<dbReference type="GO" id="GO:0000155">
    <property type="term" value="F:phosphorelay sensor kinase activity"/>
    <property type="evidence" value="ECO:0007669"/>
    <property type="project" value="InterPro"/>
</dbReference>
<organism evidence="9 10">
    <name type="scientific">Pseudochryseolinea flava</name>
    <dbReference type="NCBI Taxonomy" id="2059302"/>
    <lineage>
        <taxon>Bacteria</taxon>
        <taxon>Pseudomonadati</taxon>
        <taxon>Bacteroidota</taxon>
        <taxon>Cytophagia</taxon>
        <taxon>Cytophagales</taxon>
        <taxon>Fulvivirgaceae</taxon>
        <taxon>Pseudochryseolinea</taxon>
    </lineage>
</organism>
<dbReference type="InterPro" id="IPR005467">
    <property type="entry name" value="His_kinase_dom"/>
</dbReference>
<dbReference type="PROSITE" id="PS50109">
    <property type="entry name" value="HIS_KIN"/>
    <property type="match status" value="1"/>
</dbReference>
<dbReference type="PANTHER" id="PTHR43711:SF31">
    <property type="entry name" value="HISTIDINE KINASE"/>
    <property type="match status" value="1"/>
</dbReference>
<dbReference type="PRINTS" id="PR00344">
    <property type="entry name" value="BCTRLSENSOR"/>
</dbReference>
<dbReference type="InterPro" id="IPR003661">
    <property type="entry name" value="HisK_dim/P_dom"/>
</dbReference>
<dbReference type="CDD" id="cd00075">
    <property type="entry name" value="HATPase"/>
    <property type="match status" value="1"/>
</dbReference>
<feature type="domain" description="Histidine kinase" evidence="8">
    <location>
        <begin position="202"/>
        <end position="421"/>
    </location>
</feature>
<evidence type="ECO:0000256" key="4">
    <source>
        <dbReference type="ARBA" id="ARBA00022679"/>
    </source>
</evidence>
<evidence type="ECO:0000256" key="1">
    <source>
        <dbReference type="ARBA" id="ARBA00000085"/>
    </source>
</evidence>
<dbReference type="FunFam" id="3.30.565.10:FF:000006">
    <property type="entry name" value="Sensor histidine kinase WalK"/>
    <property type="match status" value="1"/>
</dbReference>
<dbReference type="SMART" id="SM00388">
    <property type="entry name" value="HisKA"/>
    <property type="match status" value="1"/>
</dbReference>
<keyword evidence="5" id="KW-0418">Kinase</keyword>
<dbReference type="OrthoDB" id="1933776at2"/>
<keyword evidence="7" id="KW-1133">Transmembrane helix</keyword>
<keyword evidence="4" id="KW-0808">Transferase</keyword>
<dbReference type="SMART" id="SM00387">
    <property type="entry name" value="HATPase_c"/>
    <property type="match status" value="1"/>
</dbReference>
<dbReference type="CDD" id="cd00082">
    <property type="entry name" value="HisKA"/>
    <property type="match status" value="1"/>
</dbReference>
<evidence type="ECO:0000259" key="8">
    <source>
        <dbReference type="PROSITE" id="PS50109"/>
    </source>
</evidence>
<dbReference type="SUPFAM" id="SSF55874">
    <property type="entry name" value="ATPase domain of HSP90 chaperone/DNA topoisomerase II/histidine kinase"/>
    <property type="match status" value="1"/>
</dbReference>